<dbReference type="Pfam" id="PF25917">
    <property type="entry name" value="BSH_RND"/>
    <property type="match status" value="1"/>
</dbReference>
<dbReference type="PANTHER" id="PTHR30469:SF15">
    <property type="entry name" value="HLYD FAMILY OF SECRETION PROTEINS"/>
    <property type="match status" value="1"/>
</dbReference>
<dbReference type="InterPro" id="IPR058625">
    <property type="entry name" value="MdtA-like_BSH"/>
</dbReference>
<dbReference type="GO" id="GO:0015562">
    <property type="term" value="F:efflux transmembrane transporter activity"/>
    <property type="evidence" value="ECO:0007669"/>
    <property type="project" value="TreeGrafter"/>
</dbReference>
<evidence type="ECO:0000313" key="5">
    <source>
        <dbReference type="Proteomes" id="UP001238179"/>
    </source>
</evidence>
<name>A0AA48GKW5_9BACT</name>
<dbReference type="RefSeq" id="WP_316414208.1">
    <property type="nucleotide sequence ID" value="NZ_AP027080.1"/>
</dbReference>
<evidence type="ECO:0000256" key="1">
    <source>
        <dbReference type="SAM" id="Coils"/>
    </source>
</evidence>
<evidence type="ECO:0000259" key="3">
    <source>
        <dbReference type="Pfam" id="PF25917"/>
    </source>
</evidence>
<dbReference type="Proteomes" id="UP001238179">
    <property type="component" value="Chromosome"/>
</dbReference>
<dbReference type="EMBL" id="AP027080">
    <property type="protein sequence ID" value="BDU71320.1"/>
    <property type="molecule type" value="Genomic_DNA"/>
</dbReference>
<organism evidence="4 5">
    <name type="scientific">Mesoterricola silvestris</name>
    <dbReference type="NCBI Taxonomy" id="2927979"/>
    <lineage>
        <taxon>Bacteria</taxon>
        <taxon>Pseudomonadati</taxon>
        <taxon>Acidobacteriota</taxon>
        <taxon>Holophagae</taxon>
        <taxon>Holophagales</taxon>
        <taxon>Holophagaceae</taxon>
        <taxon>Mesoterricola</taxon>
    </lineage>
</organism>
<feature type="signal peptide" evidence="2">
    <location>
        <begin position="1"/>
        <end position="17"/>
    </location>
</feature>
<keyword evidence="5" id="KW-1185">Reference proteome</keyword>
<keyword evidence="2" id="KW-0732">Signal</keyword>
<dbReference type="SUPFAM" id="SSF111369">
    <property type="entry name" value="HlyD-like secretion proteins"/>
    <property type="match status" value="1"/>
</dbReference>
<gene>
    <name evidence="4" type="ORF">METEAL_04940</name>
</gene>
<feature type="domain" description="Multidrug resistance protein MdtA-like barrel-sandwich hybrid" evidence="3">
    <location>
        <begin position="29"/>
        <end position="156"/>
    </location>
</feature>
<evidence type="ECO:0000313" key="4">
    <source>
        <dbReference type="EMBL" id="BDU71320.1"/>
    </source>
</evidence>
<feature type="chain" id="PRO_5041350218" description="Multidrug resistance protein MdtA-like barrel-sandwich hybrid domain-containing protein" evidence="2">
    <location>
        <begin position="18"/>
        <end position="238"/>
    </location>
</feature>
<dbReference type="GO" id="GO:1990281">
    <property type="term" value="C:efflux pump complex"/>
    <property type="evidence" value="ECO:0007669"/>
    <property type="project" value="TreeGrafter"/>
</dbReference>
<dbReference type="Gene3D" id="2.40.50.100">
    <property type="match status" value="1"/>
</dbReference>
<sequence>MHRATSLCLLLALPLPAAPTLEGTVQPFRKVEVSAYVSSHIVELKAGEGDRVKAGQPLAQLYARLEELEMKRSKALLDRREYEAKGARSLFDNRVIPEFKAMESRIELDLARLNYETAAEHVRLRTILAPVDGLVVERTRELGETVNASQVVFRILDLSRATILCTARPDRVARLAPGQKLTVHVPAAETLPPLLAEVVLVSPSPDSPGLVRLKLLVRDPAPGLRAGLKAVVDLPDNP</sequence>
<protein>
    <recommendedName>
        <fullName evidence="3">Multidrug resistance protein MdtA-like barrel-sandwich hybrid domain-containing protein</fullName>
    </recommendedName>
</protein>
<dbReference type="AlphaFoldDB" id="A0AA48GKW5"/>
<proteinExistence type="predicted"/>
<evidence type="ECO:0000256" key="2">
    <source>
        <dbReference type="SAM" id="SignalP"/>
    </source>
</evidence>
<reference evidence="5" key="1">
    <citation type="journal article" date="2023" name="Int. J. Syst. Evol. Microbiol.">
        <title>Mesoterricola silvestris gen. nov., sp. nov., Mesoterricola sediminis sp. nov., Geothrix oryzae sp. nov., Geothrix edaphica sp. nov., Geothrix rubra sp. nov., and Geothrix limicola sp. nov., six novel members of Acidobacteriota isolated from soils.</title>
        <authorList>
            <person name="Itoh H."/>
            <person name="Sugisawa Y."/>
            <person name="Mise K."/>
            <person name="Xu Z."/>
            <person name="Kuniyasu M."/>
            <person name="Ushijima N."/>
            <person name="Kawano K."/>
            <person name="Kobayashi E."/>
            <person name="Shiratori Y."/>
            <person name="Masuda Y."/>
            <person name="Senoo K."/>
        </authorList>
    </citation>
    <scope>NUCLEOTIDE SEQUENCE [LARGE SCALE GENOMIC DNA]</scope>
    <source>
        <strain evidence="5">W79</strain>
    </source>
</reference>
<dbReference type="PANTHER" id="PTHR30469">
    <property type="entry name" value="MULTIDRUG RESISTANCE PROTEIN MDTA"/>
    <property type="match status" value="1"/>
</dbReference>
<dbReference type="Gene3D" id="2.40.30.170">
    <property type="match status" value="1"/>
</dbReference>
<keyword evidence="1" id="KW-0175">Coiled coil</keyword>
<dbReference type="KEGG" id="msil:METEAL_04940"/>
<feature type="coiled-coil region" evidence="1">
    <location>
        <begin position="58"/>
        <end position="85"/>
    </location>
</feature>
<accession>A0AA48GKW5</accession>